<evidence type="ECO:0000259" key="4">
    <source>
        <dbReference type="PROSITE" id="PS51444"/>
    </source>
</evidence>
<dbReference type="PANTHER" id="PTHR46345:SF8">
    <property type="entry name" value="FORMIN 3, ISOFORM B"/>
    <property type="match status" value="1"/>
</dbReference>
<feature type="compositionally biased region" description="Low complexity" evidence="2">
    <location>
        <begin position="32"/>
        <end position="42"/>
    </location>
</feature>
<feature type="compositionally biased region" description="Polar residues" evidence="2">
    <location>
        <begin position="601"/>
        <end position="610"/>
    </location>
</feature>
<dbReference type="SMART" id="SM01140">
    <property type="entry name" value="Drf_GBD"/>
    <property type="match status" value="1"/>
</dbReference>
<dbReference type="InterPro" id="IPR019309">
    <property type="entry name" value="WASHC3"/>
</dbReference>
<dbReference type="OrthoDB" id="1668162at2759"/>
<evidence type="ECO:0000313" key="6">
    <source>
        <dbReference type="Proteomes" id="UP000243579"/>
    </source>
</evidence>
<feature type="region of interest" description="Disordered" evidence="2">
    <location>
        <begin position="594"/>
        <end position="623"/>
    </location>
</feature>
<dbReference type="InterPro" id="IPR014768">
    <property type="entry name" value="GBD/FH3_dom"/>
</dbReference>
<dbReference type="GO" id="GO:0071203">
    <property type="term" value="C:WASH complex"/>
    <property type="evidence" value="ECO:0007669"/>
    <property type="project" value="InterPro"/>
</dbReference>
<dbReference type="Pfam" id="PF02181">
    <property type="entry name" value="FH2"/>
    <property type="match status" value="1"/>
</dbReference>
<name>A0A1V9Y4M5_ACHHY</name>
<evidence type="ECO:0000313" key="5">
    <source>
        <dbReference type="EMBL" id="OQR80657.1"/>
    </source>
</evidence>
<dbReference type="STRING" id="1202772.A0A1V9Y4M5"/>
<dbReference type="Gene3D" id="1.25.10.10">
    <property type="entry name" value="Leucine-rich Repeat Variant"/>
    <property type="match status" value="1"/>
</dbReference>
<dbReference type="InterPro" id="IPR010473">
    <property type="entry name" value="GTPase-bd"/>
</dbReference>
<gene>
    <name evidence="5" type="ORF">ACHHYP_17363</name>
</gene>
<dbReference type="PANTHER" id="PTHR46345">
    <property type="entry name" value="INVERTED FORMIN-2"/>
    <property type="match status" value="1"/>
</dbReference>
<dbReference type="Pfam" id="PF06371">
    <property type="entry name" value="Drf_GBD"/>
    <property type="match status" value="1"/>
</dbReference>
<dbReference type="InterPro" id="IPR011989">
    <property type="entry name" value="ARM-like"/>
</dbReference>
<dbReference type="SMART" id="SM00498">
    <property type="entry name" value="FH2"/>
    <property type="match status" value="1"/>
</dbReference>
<dbReference type="SMART" id="SM01139">
    <property type="entry name" value="Drf_FH3"/>
    <property type="match status" value="1"/>
</dbReference>
<evidence type="ECO:0000256" key="1">
    <source>
        <dbReference type="SAM" id="Coils"/>
    </source>
</evidence>
<dbReference type="InterPro" id="IPR015425">
    <property type="entry name" value="FH2_Formin"/>
</dbReference>
<dbReference type="InterPro" id="IPR042201">
    <property type="entry name" value="FH2_Formin_sf"/>
</dbReference>
<feature type="domain" description="GBD/FH3" evidence="3">
    <location>
        <begin position="48"/>
        <end position="430"/>
    </location>
</feature>
<feature type="coiled-coil region" evidence="1">
    <location>
        <begin position="441"/>
        <end position="528"/>
    </location>
</feature>
<dbReference type="EMBL" id="JNBR01002892">
    <property type="protein sequence ID" value="OQR80657.1"/>
    <property type="molecule type" value="Genomic_DNA"/>
</dbReference>
<feature type="region of interest" description="Disordered" evidence="2">
    <location>
        <begin position="1"/>
        <end position="49"/>
    </location>
</feature>
<dbReference type="SUPFAM" id="SSF101447">
    <property type="entry name" value="Formin homology 2 domain (FH2 domain)"/>
    <property type="match status" value="1"/>
</dbReference>
<dbReference type="GO" id="GO:0030036">
    <property type="term" value="P:actin cytoskeleton organization"/>
    <property type="evidence" value="ECO:0007669"/>
    <property type="project" value="InterPro"/>
</dbReference>
<dbReference type="Pfam" id="PF06367">
    <property type="entry name" value="Drf_FH3"/>
    <property type="match status" value="1"/>
</dbReference>
<dbReference type="Proteomes" id="UP000243579">
    <property type="component" value="Unassembled WGS sequence"/>
</dbReference>
<dbReference type="Gene3D" id="1.20.58.2220">
    <property type="entry name" value="Formin, FH2 domain"/>
    <property type="match status" value="1"/>
</dbReference>
<proteinExistence type="predicted"/>
<feature type="domain" description="FH2" evidence="4">
    <location>
        <begin position="702"/>
        <end position="1088"/>
    </location>
</feature>
<dbReference type="InterPro" id="IPR016024">
    <property type="entry name" value="ARM-type_fold"/>
</dbReference>
<keyword evidence="6" id="KW-1185">Reference proteome</keyword>
<dbReference type="GO" id="GO:0031267">
    <property type="term" value="F:small GTPase binding"/>
    <property type="evidence" value="ECO:0007669"/>
    <property type="project" value="InterPro"/>
</dbReference>
<organism evidence="5 6">
    <name type="scientific">Achlya hypogyna</name>
    <name type="common">Oomycete</name>
    <name type="synonym">Protoachlya hypogyna</name>
    <dbReference type="NCBI Taxonomy" id="1202772"/>
    <lineage>
        <taxon>Eukaryota</taxon>
        <taxon>Sar</taxon>
        <taxon>Stramenopiles</taxon>
        <taxon>Oomycota</taxon>
        <taxon>Saprolegniomycetes</taxon>
        <taxon>Saprolegniales</taxon>
        <taxon>Achlyaceae</taxon>
        <taxon>Achlya</taxon>
    </lineage>
</organism>
<feature type="coiled-coil region" evidence="1">
    <location>
        <begin position="1010"/>
        <end position="1037"/>
    </location>
</feature>
<reference evidence="5 6" key="1">
    <citation type="journal article" date="2014" name="Genome Biol. Evol.">
        <title>The secreted proteins of Achlya hypogyna and Thraustotheca clavata identify the ancestral oomycete secretome and reveal gene acquisitions by horizontal gene transfer.</title>
        <authorList>
            <person name="Misner I."/>
            <person name="Blouin N."/>
            <person name="Leonard G."/>
            <person name="Richards T.A."/>
            <person name="Lane C.E."/>
        </authorList>
    </citation>
    <scope>NUCLEOTIDE SEQUENCE [LARGE SCALE GENOMIC DNA]</scope>
    <source>
        <strain evidence="5 6">ATCC 48635</strain>
    </source>
</reference>
<dbReference type="SUPFAM" id="SSF48371">
    <property type="entry name" value="ARM repeat"/>
    <property type="match status" value="1"/>
</dbReference>
<dbReference type="AlphaFoldDB" id="A0A1V9Y4M5"/>
<sequence>MAPPPSPVKEKTKKKTTLSKSIAKVFRRHKPAASNNDSASTADAHELARPSDEAEIEELFVQAVEGMALPKAAAERMLLLPMNQKWQIVQDWAKKQTAGAKDPAEPLTWVHRLREAREDVASFSEEDARELHVLIRGSDKEWLTQFQKEDGFVALTDLTALFVGMNTLDPYATRLFECLRCFKSLMNNNVGMHLLLEHPETIHTLALSLAATTDSRREMTLMVLEMLSLTCWFSEAGHSAVVEAMELCRRRQNERRRFADLVRCIEVSESVALQAACLTFINTLVSTSARLEDRVHVRNDFLALDLLVLCYDVQARLRGLVPATLSYGMWGYGDAEQHAAAVFTKQTQVFESLMRADMEETACAGLDLGDVGAVLSRLVAAAADHGVSDRLLHVALALLVIPNEVSWGSKMWDFVEEATLEITSSTFAELGRKKLIEFHAIHAWLDESRELSAKYAQLEATEATFARQKETIAMLETNVLTPEVQSALSAMEHHTVLQVQLDEATAKVQSLDAQVAALRTQLDATKRAAAPAAVATKMTRADYQLPTKETKDYDSVVSDLAAPNPQYEKYFKLLKMGMPLEHVQLKVKADGLDPAKLASPPSGSAQLSTQTAPSALPTPPSAAPLVDARYEKYLKLAKMGMPLEQVKLKAKADGLDPSVLDNATSAPPSATVVSPAGAPSVSTSLKPSAPVKTTVPVSKLPPKKTPVSTAKMRNLYWTPLADACVEGSVWASMDESTLSLDWQLLEREFGLETGKREVAVGPSAPKPKVVHLVDAKRQQNCSIALSRFRMPPKDIKQAIVALDAAVLSLERVSILQGLVPTAEELDLVKGYEGDATLLGETEKFFLAVADVPRLAQRLEAMAIALSFAQHFSEIKGKLAVLEKARGCFKQPQALVQLLHIVLAVGNYMNGGTPRGGARGFKLEILPKLAQVKATSSATKTLLHVVVEVAVAKAPEAVRFFDALESIEAAAALSLAQLLVEFGSLSRGVALVHSELERQNEAFRRHFGSFVESAQKDLGRLQADLTAAEAKVAALVSRFGVDAKQPDGSQSFFQVWADFGRQFKAAMADNSARASKAAAEPHEDAGLFNQFSESLQGDATDIVAKLRTRHRHAAAPAAIASELALKLAHRRQSGFSRKA</sequence>
<dbReference type="PROSITE" id="PS51444">
    <property type="entry name" value="FH2"/>
    <property type="match status" value="1"/>
</dbReference>
<protein>
    <submittedName>
        <fullName evidence="5">Formin-homology 2 domain-containing protein</fullName>
    </submittedName>
</protein>
<feature type="region of interest" description="Disordered" evidence="2">
    <location>
        <begin position="663"/>
        <end position="697"/>
    </location>
</feature>
<evidence type="ECO:0000259" key="3">
    <source>
        <dbReference type="PROSITE" id="PS51232"/>
    </source>
</evidence>
<accession>A0A1V9Y4M5</accession>
<feature type="compositionally biased region" description="Polar residues" evidence="2">
    <location>
        <begin position="663"/>
        <end position="672"/>
    </location>
</feature>
<evidence type="ECO:0000256" key="2">
    <source>
        <dbReference type="SAM" id="MobiDB-lite"/>
    </source>
</evidence>
<comment type="caution">
    <text evidence="5">The sequence shown here is derived from an EMBL/GenBank/DDBJ whole genome shotgun (WGS) entry which is preliminary data.</text>
</comment>
<keyword evidence="1" id="KW-0175">Coiled coil</keyword>
<dbReference type="PROSITE" id="PS51232">
    <property type="entry name" value="GBD_FH3"/>
    <property type="match status" value="1"/>
</dbReference>
<dbReference type="InterPro" id="IPR010472">
    <property type="entry name" value="FH3_dom"/>
</dbReference>
<dbReference type="GO" id="GO:0003779">
    <property type="term" value="F:actin binding"/>
    <property type="evidence" value="ECO:0007669"/>
    <property type="project" value="InterPro"/>
</dbReference>
<dbReference type="Pfam" id="PF10152">
    <property type="entry name" value="CCDC53"/>
    <property type="match status" value="2"/>
</dbReference>